<evidence type="ECO:0000256" key="1">
    <source>
        <dbReference type="SAM" id="Coils"/>
    </source>
</evidence>
<evidence type="ECO:0000313" key="2">
    <source>
        <dbReference type="EMBL" id="GKH13635.1"/>
    </source>
</evidence>
<dbReference type="AlphaFoldDB" id="A0AA37JUW7"/>
<name>A0AA37JUW7_BACUN</name>
<protein>
    <submittedName>
        <fullName evidence="2">Uncharacterized protein</fullName>
    </submittedName>
</protein>
<evidence type="ECO:0000313" key="3">
    <source>
        <dbReference type="Proteomes" id="UP001055048"/>
    </source>
</evidence>
<accession>A0AA37JUW7</accession>
<reference evidence="2" key="1">
    <citation type="submission" date="2022-01" db="EMBL/GenBank/DDBJ databases">
        <title>Novel bile acid biosynthetic pathways are enriched in the microbiome of centenarians.</title>
        <authorList>
            <person name="Sato Y."/>
            <person name="Atarashi K."/>
            <person name="Plichta R.D."/>
            <person name="Arai Y."/>
            <person name="Sasajima S."/>
            <person name="Kearney M.S."/>
            <person name="Suda W."/>
            <person name="Takeshita K."/>
            <person name="Sasaki T."/>
            <person name="Okamoto S."/>
            <person name="Skelly N.A."/>
            <person name="Okamura Y."/>
            <person name="Vlamakis H."/>
            <person name="Li Y."/>
            <person name="Tanoue T."/>
            <person name="Takei H."/>
            <person name="Nittono H."/>
            <person name="Narushima S."/>
            <person name="Irie J."/>
            <person name="Itoh H."/>
            <person name="Moriya K."/>
            <person name="Sugiura Y."/>
            <person name="Suematsu M."/>
            <person name="Moritoki N."/>
            <person name="Shibata S."/>
            <person name="Littman R.D."/>
            <person name="Fischbach A.M."/>
            <person name="Uwamino Y."/>
            <person name="Inoue T."/>
            <person name="Honda A."/>
            <person name="Hattori M."/>
            <person name="Murai T."/>
            <person name="Xavier J.R."/>
            <person name="Hirose N."/>
            <person name="Honda K."/>
        </authorList>
    </citation>
    <scope>NUCLEOTIDE SEQUENCE</scope>
    <source>
        <strain evidence="2">CE91-St12</strain>
    </source>
</reference>
<gene>
    <name evidence="2" type="ORF">CE91St12_18450</name>
</gene>
<comment type="caution">
    <text evidence="2">The sequence shown here is derived from an EMBL/GenBank/DDBJ whole genome shotgun (WGS) entry which is preliminary data.</text>
</comment>
<feature type="coiled-coil region" evidence="1">
    <location>
        <begin position="27"/>
        <end position="54"/>
    </location>
</feature>
<organism evidence="2 3">
    <name type="scientific">Bacteroides uniformis</name>
    <dbReference type="NCBI Taxonomy" id="820"/>
    <lineage>
        <taxon>Bacteria</taxon>
        <taxon>Pseudomonadati</taxon>
        <taxon>Bacteroidota</taxon>
        <taxon>Bacteroidia</taxon>
        <taxon>Bacteroidales</taxon>
        <taxon>Bacteroidaceae</taxon>
        <taxon>Bacteroides</taxon>
    </lineage>
</organism>
<sequence length="119" mass="14031">MGLLIERGKGSYSVSCPFFISTNLLKLRIMSKQIDKLIEHIRELETRLGEVDNNLRYIKVVQALKYSLEKLDNMLKDNTTLQREYQAIYLSYFYTGCGFSFYDRVCNSILDYQYGNRPF</sequence>
<keyword evidence="1" id="KW-0175">Coiled coil</keyword>
<proteinExistence type="predicted"/>
<dbReference type="Proteomes" id="UP001055048">
    <property type="component" value="Unassembled WGS sequence"/>
</dbReference>
<dbReference type="EMBL" id="BQNL01000001">
    <property type="protein sequence ID" value="GKH13635.1"/>
    <property type="molecule type" value="Genomic_DNA"/>
</dbReference>